<evidence type="ECO:0000313" key="2">
    <source>
        <dbReference type="Proteomes" id="UP000800035"/>
    </source>
</evidence>
<protein>
    <submittedName>
        <fullName evidence="1">Uncharacterized protein</fullName>
    </submittedName>
</protein>
<reference evidence="1" key="1">
    <citation type="journal article" date="2020" name="Stud. Mycol.">
        <title>101 Dothideomycetes genomes: a test case for predicting lifestyles and emergence of pathogens.</title>
        <authorList>
            <person name="Haridas S."/>
            <person name="Albert R."/>
            <person name="Binder M."/>
            <person name="Bloem J."/>
            <person name="Labutti K."/>
            <person name="Salamov A."/>
            <person name="Andreopoulos B."/>
            <person name="Baker S."/>
            <person name="Barry K."/>
            <person name="Bills G."/>
            <person name="Bluhm B."/>
            <person name="Cannon C."/>
            <person name="Castanera R."/>
            <person name="Culley D."/>
            <person name="Daum C."/>
            <person name="Ezra D."/>
            <person name="Gonzalez J."/>
            <person name="Henrissat B."/>
            <person name="Kuo A."/>
            <person name="Liang C."/>
            <person name="Lipzen A."/>
            <person name="Lutzoni F."/>
            <person name="Magnuson J."/>
            <person name="Mondo S."/>
            <person name="Nolan M."/>
            <person name="Ohm R."/>
            <person name="Pangilinan J."/>
            <person name="Park H.-J."/>
            <person name="Ramirez L."/>
            <person name="Alfaro M."/>
            <person name="Sun H."/>
            <person name="Tritt A."/>
            <person name="Yoshinaga Y."/>
            <person name="Zwiers L.-H."/>
            <person name="Turgeon B."/>
            <person name="Goodwin S."/>
            <person name="Spatafora J."/>
            <person name="Crous P."/>
            <person name="Grigoriev I."/>
        </authorList>
    </citation>
    <scope>NUCLEOTIDE SEQUENCE</scope>
    <source>
        <strain evidence="1">CBS 675.92</strain>
    </source>
</reference>
<dbReference type="Proteomes" id="UP000800035">
    <property type="component" value="Unassembled WGS sequence"/>
</dbReference>
<accession>A0A6A5TK31</accession>
<name>A0A6A5TK31_9PLEO</name>
<dbReference type="OrthoDB" id="3766683at2759"/>
<dbReference type="AlphaFoldDB" id="A0A6A5TK31"/>
<organism evidence="1 2">
    <name type="scientific">Byssothecium circinans</name>
    <dbReference type="NCBI Taxonomy" id="147558"/>
    <lineage>
        <taxon>Eukaryota</taxon>
        <taxon>Fungi</taxon>
        <taxon>Dikarya</taxon>
        <taxon>Ascomycota</taxon>
        <taxon>Pezizomycotina</taxon>
        <taxon>Dothideomycetes</taxon>
        <taxon>Pleosporomycetidae</taxon>
        <taxon>Pleosporales</taxon>
        <taxon>Massarineae</taxon>
        <taxon>Massarinaceae</taxon>
        <taxon>Byssothecium</taxon>
    </lineage>
</organism>
<evidence type="ECO:0000313" key="1">
    <source>
        <dbReference type="EMBL" id="KAF1952059.1"/>
    </source>
</evidence>
<dbReference type="EMBL" id="ML977013">
    <property type="protein sequence ID" value="KAF1952059.1"/>
    <property type="molecule type" value="Genomic_DNA"/>
</dbReference>
<keyword evidence="2" id="KW-1185">Reference proteome</keyword>
<sequence>MNPIVAHAASRAARLHIHTDQLRFRLQVGELPLIALLNQPFPMRKSVVETGPFINIYLGKTRVYKRISYTLIFSFCPEIGRFLAPHDEGELAIKFPEGFSNVLSVKLAIQYMENYVIHSRFRGLPWKVRGDISTYIFIAEVFGRIDEFGFAHQALKTAIMRRLYEMPLSKEQVSLIWMRETPNMPSRYARALATNIATYSCVTGLERLKLEWDVEPGEGLEERVEKRIAALAARLPEHPRLNQREAARSTAALDEFLEEKANVALKQLVYTADPFTPPDSVMDPEVYIAICLVKQRLPSMPHITGLQKILMKKKTDKDGLKM</sequence>
<gene>
    <name evidence="1" type="ORF">CC80DRAFT_423379</name>
</gene>
<proteinExistence type="predicted"/>